<dbReference type="Pfam" id="PF00575">
    <property type="entry name" value="S1"/>
    <property type="match status" value="1"/>
</dbReference>
<dbReference type="SUPFAM" id="SSF47781">
    <property type="entry name" value="RuvA domain 2-like"/>
    <property type="match status" value="2"/>
</dbReference>
<dbReference type="InterPro" id="IPR006641">
    <property type="entry name" value="YqgF/RNaseH-like_dom"/>
</dbReference>
<keyword evidence="5" id="KW-1185">Reference proteome</keyword>
<dbReference type="Gene3D" id="1.10.10.650">
    <property type="entry name" value="RuvA domain 2-like"/>
    <property type="match status" value="1"/>
</dbReference>
<accession>A0AAX2A819</accession>
<dbReference type="InterPro" id="IPR023319">
    <property type="entry name" value="Tex-like_HTH_dom_sf"/>
</dbReference>
<dbReference type="Gene3D" id="1.10.3500.10">
    <property type="entry name" value="Tex N-terminal region-like"/>
    <property type="match status" value="1"/>
</dbReference>
<proteinExistence type="predicted"/>
<dbReference type="PANTHER" id="PTHR10724:SF10">
    <property type="entry name" value="S1 RNA-BINDING DOMAIN-CONTAINING PROTEIN 1"/>
    <property type="match status" value="1"/>
</dbReference>
<dbReference type="PROSITE" id="PS50126">
    <property type="entry name" value="S1"/>
    <property type="match status" value="1"/>
</dbReference>
<dbReference type="CDD" id="cd05685">
    <property type="entry name" value="S1_Tex"/>
    <property type="match status" value="1"/>
</dbReference>
<dbReference type="Gene3D" id="1.10.150.310">
    <property type="entry name" value="Tex RuvX-like domain-like"/>
    <property type="match status" value="1"/>
</dbReference>
<dbReference type="FunFam" id="3.30.420.140:FF:000001">
    <property type="entry name" value="RNA-binding transcriptional accessory protein"/>
    <property type="match status" value="1"/>
</dbReference>
<evidence type="ECO:0000313" key="5">
    <source>
        <dbReference type="Proteomes" id="UP000289193"/>
    </source>
</evidence>
<dbReference type="InterPro" id="IPR018974">
    <property type="entry name" value="Tex-like_N"/>
</dbReference>
<feature type="domain" description="S1 motif" evidence="1">
    <location>
        <begin position="633"/>
        <end position="703"/>
    </location>
</feature>
<evidence type="ECO:0000313" key="4">
    <source>
        <dbReference type="Proteomes" id="UP000253850"/>
    </source>
</evidence>
<dbReference type="InterPro" id="IPR055179">
    <property type="entry name" value="Tex-like_central_region"/>
</dbReference>
<dbReference type="FunFam" id="2.40.50.140:FF:000051">
    <property type="entry name" value="RNA-binding transcriptional accessory protein"/>
    <property type="match status" value="1"/>
</dbReference>
<dbReference type="SMART" id="SM00732">
    <property type="entry name" value="YqgFc"/>
    <property type="match status" value="1"/>
</dbReference>
<dbReference type="EMBL" id="CP031217">
    <property type="protein sequence ID" value="AXH11345.1"/>
    <property type="molecule type" value="Genomic_DNA"/>
</dbReference>
<dbReference type="InterPro" id="IPR010994">
    <property type="entry name" value="RuvA_2-like"/>
</dbReference>
<dbReference type="SUPFAM" id="SSF158832">
    <property type="entry name" value="Tex N-terminal region-like"/>
    <property type="match status" value="1"/>
</dbReference>
<dbReference type="GO" id="GO:0003735">
    <property type="term" value="F:structural constituent of ribosome"/>
    <property type="evidence" value="ECO:0007669"/>
    <property type="project" value="TreeGrafter"/>
</dbReference>
<dbReference type="GO" id="GO:0006139">
    <property type="term" value="P:nucleobase-containing compound metabolic process"/>
    <property type="evidence" value="ECO:0007669"/>
    <property type="project" value="InterPro"/>
</dbReference>
<protein>
    <submittedName>
        <fullName evidence="3">RNA-binding protein</fullName>
    </submittedName>
    <submittedName>
        <fullName evidence="2">Transcriptional accessory protein Tex</fullName>
    </submittedName>
</protein>
<dbReference type="InterPro" id="IPR032639">
    <property type="entry name" value="Tex_YqgF"/>
</dbReference>
<dbReference type="Pfam" id="PF12836">
    <property type="entry name" value="HHH_3"/>
    <property type="match status" value="1"/>
</dbReference>
<dbReference type="RefSeq" id="WP_114838226.1">
    <property type="nucleotide sequence ID" value="NZ_CP031217.1"/>
</dbReference>
<dbReference type="GO" id="GO:0006412">
    <property type="term" value="P:translation"/>
    <property type="evidence" value="ECO:0007669"/>
    <property type="project" value="TreeGrafter"/>
</dbReference>
<dbReference type="Pfam" id="PF09371">
    <property type="entry name" value="Tex_N"/>
    <property type="match status" value="1"/>
</dbReference>
<name>A0AAX2A819_9BACT</name>
<dbReference type="InterPro" id="IPR037027">
    <property type="entry name" value="YqgF/RNaseH-like_dom_sf"/>
</dbReference>
<dbReference type="Pfam" id="PF22706">
    <property type="entry name" value="Tex_central_region"/>
    <property type="match status" value="1"/>
</dbReference>
<sequence>MTNDLINLLKEKTSFSKVVIENIIKLLEEGCTIPFIARYRKELTNNANDEELRVFEEVYAYSQKFLARKEEIISILEEKNFLNDNVKSQLEAALTIQALEDIYTPFKDKKSSRTTKAIENGLEPFANIIQSLKYTKEEIEQKAKQFLNKEVTSIEDAITGAKDIIAQRYADDFKSKEIIRNQIANWGILEIKKAKEYEENGLYSNFVDKQEKIKYIKSHRTLAILRAANEKQLSVKIEIDEKAICENIKKYKIPEWANSSKEIVFDAYKDGLKRLLLPSLKREALTTLKEKASSEACELFGKNLRELLQTAPLVNQIILGVDPGYRTGCKLAVIDENGLYLASSVIYPTKPKEDFLNSSKIVYDLINKYKITSIAIGNGTASRETADFIANLIKEKNLNINYAIVSEIGASVYSASKIAALEYPNLDVTIRGAISIAQRLRDPMAALVKIDPKSLGIGQYQHDINQKELGQKLENTTIDLVNRVGVDLNSASYKLLSFVSGISEKLAINIVQFREKIGKFTSKEELLKVKGIGAKAYEQAVGFLRIKDGKSILDNTGIHPEDYEITKKLQSNYKIEELEDNQIETIAKELNVSSLKLKDIVLELKKPGFDIRENFNQVKFAQDITSIEDLKEGFVLSGIVRNITDFGAFVDVGLKNDALLHISQISNKRISHPSEVLSINQNLENIKVLSVDLEKQRVSLSLK</sequence>
<dbReference type="InterPro" id="IPR041692">
    <property type="entry name" value="HHH_9"/>
</dbReference>
<dbReference type="GO" id="GO:0003729">
    <property type="term" value="F:mRNA binding"/>
    <property type="evidence" value="ECO:0007669"/>
    <property type="project" value="UniProtKB-ARBA"/>
</dbReference>
<dbReference type="Pfam" id="PF17674">
    <property type="entry name" value="HHH_9"/>
    <property type="match status" value="1"/>
</dbReference>
<dbReference type="InterPro" id="IPR003029">
    <property type="entry name" value="S1_domain"/>
</dbReference>
<dbReference type="SUPFAM" id="SSF50249">
    <property type="entry name" value="Nucleic acid-binding proteins"/>
    <property type="match status" value="1"/>
</dbReference>
<reference evidence="3 5" key="1">
    <citation type="submission" date="2017-10" db="EMBL/GenBank/DDBJ databases">
        <title>Genomics of the genus Arcobacter.</title>
        <authorList>
            <person name="Perez-Cataluna A."/>
            <person name="Figueras M.J."/>
        </authorList>
    </citation>
    <scope>NUCLEOTIDE SEQUENCE [LARGE SCALE GENOMIC DNA]</scope>
    <source>
        <strain evidence="3 5">CECT 7835</strain>
    </source>
</reference>
<dbReference type="PANTHER" id="PTHR10724">
    <property type="entry name" value="30S RIBOSOMAL PROTEIN S1"/>
    <property type="match status" value="1"/>
</dbReference>
<evidence type="ECO:0000313" key="2">
    <source>
        <dbReference type="EMBL" id="AXH11345.1"/>
    </source>
</evidence>
<dbReference type="FunFam" id="1.10.10.650:FF:000001">
    <property type="entry name" value="S1 RNA-binding domain 1"/>
    <property type="match status" value="1"/>
</dbReference>
<dbReference type="Proteomes" id="UP000289193">
    <property type="component" value="Unassembled WGS sequence"/>
</dbReference>
<dbReference type="KEGG" id="hbv:ABIV_0314"/>
<dbReference type="Proteomes" id="UP000253850">
    <property type="component" value="Chromosome"/>
</dbReference>
<dbReference type="SMART" id="SM00316">
    <property type="entry name" value="S1"/>
    <property type="match status" value="1"/>
</dbReference>
<dbReference type="Pfam" id="PF16921">
    <property type="entry name" value="Tex_YqgF"/>
    <property type="match status" value="1"/>
</dbReference>
<dbReference type="Gene3D" id="2.40.50.140">
    <property type="entry name" value="Nucleic acid-binding proteins"/>
    <property type="match status" value="1"/>
</dbReference>
<evidence type="ECO:0000259" key="1">
    <source>
        <dbReference type="PROSITE" id="PS50126"/>
    </source>
</evidence>
<dbReference type="GO" id="GO:0005737">
    <property type="term" value="C:cytoplasm"/>
    <property type="evidence" value="ECO:0007669"/>
    <property type="project" value="UniProtKB-ARBA"/>
</dbReference>
<dbReference type="AlphaFoldDB" id="A0AAX2A819"/>
<dbReference type="InterPro" id="IPR012337">
    <property type="entry name" value="RNaseH-like_sf"/>
</dbReference>
<dbReference type="InterPro" id="IPR044146">
    <property type="entry name" value="S1_Tex"/>
</dbReference>
<dbReference type="InterPro" id="IPR050437">
    <property type="entry name" value="Ribos_protein_bS1-like"/>
</dbReference>
<gene>
    <name evidence="2" type="ORF">ABIV_0314</name>
    <name evidence="3" type="ORF">CRV05_09940</name>
</gene>
<dbReference type="InterPro" id="IPR012340">
    <property type="entry name" value="NA-bd_OB-fold"/>
</dbReference>
<dbReference type="Gene3D" id="3.30.420.140">
    <property type="entry name" value="YqgF/RNase H-like domain"/>
    <property type="match status" value="1"/>
</dbReference>
<dbReference type="SUPFAM" id="SSF53098">
    <property type="entry name" value="Ribonuclease H-like"/>
    <property type="match status" value="1"/>
</dbReference>
<dbReference type="InterPro" id="IPR023323">
    <property type="entry name" value="Tex-like_dom_sf"/>
</dbReference>
<reference evidence="2 4" key="2">
    <citation type="submission" date="2018-07" db="EMBL/GenBank/DDBJ databases">
        <title>Complete genome of the Arcobacter bivalviorum type strain LMG 26154.</title>
        <authorList>
            <person name="Miller W.G."/>
            <person name="Yee E."/>
            <person name="Bono J.L."/>
        </authorList>
    </citation>
    <scope>NUCLEOTIDE SEQUENCE [LARGE SCALE GENOMIC DNA]</scope>
    <source>
        <strain evidence="2 4">LMG 26154</strain>
    </source>
</reference>
<dbReference type="EMBL" id="PDKM01000005">
    <property type="protein sequence ID" value="RXK09610.1"/>
    <property type="molecule type" value="Genomic_DNA"/>
</dbReference>
<organism evidence="3 5">
    <name type="scientific">Halarcobacter bivalviorum</name>
    <dbReference type="NCBI Taxonomy" id="663364"/>
    <lineage>
        <taxon>Bacteria</taxon>
        <taxon>Pseudomonadati</taxon>
        <taxon>Campylobacterota</taxon>
        <taxon>Epsilonproteobacteria</taxon>
        <taxon>Campylobacterales</taxon>
        <taxon>Arcobacteraceae</taxon>
        <taxon>Halarcobacter</taxon>
    </lineage>
</organism>
<evidence type="ECO:0000313" key="3">
    <source>
        <dbReference type="EMBL" id="RXK09610.1"/>
    </source>
</evidence>